<dbReference type="PANTHER" id="PTHR47156">
    <property type="entry name" value="PROTEIN CBG20824"/>
    <property type="match status" value="1"/>
</dbReference>
<dbReference type="InterPro" id="IPR052667">
    <property type="entry name" value="E3_ubiquitin-ligase_RING"/>
</dbReference>
<dbReference type="EMBL" id="JABBWE010000009">
    <property type="protein sequence ID" value="KAG1800189.1"/>
    <property type="molecule type" value="Genomic_DNA"/>
</dbReference>
<feature type="compositionally biased region" description="Low complexity" evidence="2">
    <location>
        <begin position="403"/>
        <end position="421"/>
    </location>
</feature>
<dbReference type="PANTHER" id="PTHR47156:SF10">
    <property type="entry name" value="E3 UBIQUITIN-PROTEIN LIGASE TRIM-21-RELATED"/>
    <property type="match status" value="1"/>
</dbReference>
<dbReference type="AlphaFoldDB" id="A0A9P7DPW5"/>
<accession>A0A9P7DPW5</accession>
<organism evidence="4 5">
    <name type="scientific">Suillus plorans</name>
    <dbReference type="NCBI Taxonomy" id="116603"/>
    <lineage>
        <taxon>Eukaryota</taxon>
        <taxon>Fungi</taxon>
        <taxon>Dikarya</taxon>
        <taxon>Basidiomycota</taxon>
        <taxon>Agaricomycotina</taxon>
        <taxon>Agaricomycetes</taxon>
        <taxon>Agaricomycetidae</taxon>
        <taxon>Boletales</taxon>
        <taxon>Suillineae</taxon>
        <taxon>Suillaceae</taxon>
        <taxon>Suillus</taxon>
    </lineage>
</organism>
<evidence type="ECO:0000313" key="4">
    <source>
        <dbReference type="EMBL" id="KAG1800189.1"/>
    </source>
</evidence>
<dbReference type="PROSITE" id="PS50089">
    <property type="entry name" value="ZF_RING_2"/>
    <property type="match status" value="1"/>
</dbReference>
<dbReference type="GO" id="GO:0008270">
    <property type="term" value="F:zinc ion binding"/>
    <property type="evidence" value="ECO:0007669"/>
    <property type="project" value="UniProtKB-KW"/>
</dbReference>
<keyword evidence="1" id="KW-0862">Zinc</keyword>
<keyword evidence="5" id="KW-1185">Reference proteome</keyword>
<evidence type="ECO:0000259" key="3">
    <source>
        <dbReference type="PROSITE" id="PS50089"/>
    </source>
</evidence>
<evidence type="ECO:0000256" key="1">
    <source>
        <dbReference type="PROSITE-ProRule" id="PRU00175"/>
    </source>
</evidence>
<feature type="compositionally biased region" description="Basic and acidic residues" evidence="2">
    <location>
        <begin position="365"/>
        <end position="381"/>
    </location>
</feature>
<feature type="compositionally biased region" description="Low complexity" evidence="2">
    <location>
        <begin position="294"/>
        <end position="310"/>
    </location>
</feature>
<name>A0A9P7DPW5_9AGAM</name>
<reference evidence="4" key="1">
    <citation type="journal article" date="2020" name="New Phytol.">
        <title>Comparative genomics reveals dynamic genome evolution in host specialist ectomycorrhizal fungi.</title>
        <authorList>
            <person name="Lofgren L.A."/>
            <person name="Nguyen N.H."/>
            <person name="Vilgalys R."/>
            <person name="Ruytinx J."/>
            <person name="Liao H.L."/>
            <person name="Branco S."/>
            <person name="Kuo A."/>
            <person name="LaButti K."/>
            <person name="Lipzen A."/>
            <person name="Andreopoulos W."/>
            <person name="Pangilinan J."/>
            <person name="Riley R."/>
            <person name="Hundley H."/>
            <person name="Na H."/>
            <person name="Barry K."/>
            <person name="Grigoriev I.V."/>
            <person name="Stajich J.E."/>
            <person name="Kennedy P.G."/>
        </authorList>
    </citation>
    <scope>NUCLEOTIDE SEQUENCE</scope>
    <source>
        <strain evidence="4">S12</strain>
    </source>
</reference>
<dbReference type="SUPFAM" id="SSF57850">
    <property type="entry name" value="RING/U-box"/>
    <property type="match status" value="1"/>
</dbReference>
<dbReference type="OrthoDB" id="6105938at2759"/>
<evidence type="ECO:0000313" key="5">
    <source>
        <dbReference type="Proteomes" id="UP000719766"/>
    </source>
</evidence>
<comment type="caution">
    <text evidence="4">The sequence shown here is derived from an EMBL/GenBank/DDBJ whole genome shotgun (WGS) entry which is preliminary data.</text>
</comment>
<keyword evidence="1" id="KW-0479">Metal-binding</keyword>
<dbReference type="InterPro" id="IPR001841">
    <property type="entry name" value="Znf_RING"/>
</dbReference>
<dbReference type="Gene3D" id="3.30.40.10">
    <property type="entry name" value="Zinc/RING finger domain, C3HC4 (zinc finger)"/>
    <property type="match status" value="1"/>
</dbReference>
<protein>
    <recommendedName>
        <fullName evidence="3">RING-type domain-containing protein</fullName>
    </recommendedName>
</protein>
<dbReference type="GeneID" id="64599682"/>
<feature type="compositionally biased region" description="Polar residues" evidence="2">
    <location>
        <begin position="311"/>
        <end position="334"/>
    </location>
</feature>
<dbReference type="RefSeq" id="XP_041164175.1">
    <property type="nucleotide sequence ID" value="XM_041305918.1"/>
</dbReference>
<feature type="domain" description="RING-type" evidence="3">
    <location>
        <begin position="10"/>
        <end position="56"/>
    </location>
</feature>
<dbReference type="InterPro" id="IPR013083">
    <property type="entry name" value="Znf_RING/FYVE/PHD"/>
</dbReference>
<gene>
    <name evidence="4" type="ORF">HD556DRAFT_1439047</name>
</gene>
<feature type="compositionally biased region" description="Polar residues" evidence="2">
    <location>
        <begin position="246"/>
        <end position="257"/>
    </location>
</feature>
<feature type="region of interest" description="Disordered" evidence="2">
    <location>
        <begin position="246"/>
        <end position="279"/>
    </location>
</feature>
<dbReference type="Proteomes" id="UP000719766">
    <property type="component" value="Unassembled WGS sequence"/>
</dbReference>
<keyword evidence="1" id="KW-0863">Zinc-finger</keyword>
<proteinExistence type="predicted"/>
<evidence type="ECO:0000256" key="2">
    <source>
        <dbReference type="SAM" id="MobiDB-lite"/>
    </source>
</evidence>
<sequence length="421" mass="45924">MLTLSPGSVCDVCAEEYGPHCVPHSIPCGHVLCSSCCHKIVEKTLPRLQPVCPFCRDHFTSEDVRLIRIDFSASGWATTRRRGGLTEALDIADRSAPRREDRFPFVEPGSSRTRAEARRLEDKVAKVAAKKCSVEEVSTLHNELQDWLTNDEKSNDQLNSSLSLSAALLRAILMNHFAHSEATKLAKGVEATLKGKLDDAESSVTKLEADLKQQVRYSFKDQALHNQKVQECQALRAELSRFTLKSASSQATTSPVRPSTAAPTGLSERRQSVSSSAASTYNVPAMPSMLSRFAATHSRSTSASVSGGSRPTTPARMTTPSIRSETPTQASMLSASRLRATSPIPPSRPRTISVSASSPQKITRSHSDEQERERERIHERWMPSPNVAYSPPTGKTINYPPYFGSSAAPGRARSSFSTNAA</sequence>
<feature type="region of interest" description="Disordered" evidence="2">
    <location>
        <begin position="294"/>
        <end position="421"/>
    </location>
</feature>